<dbReference type="InterPro" id="IPR036388">
    <property type="entry name" value="WH-like_DNA-bd_sf"/>
</dbReference>
<evidence type="ECO:0000256" key="1">
    <source>
        <dbReference type="ARBA" id="ARBA00023015"/>
    </source>
</evidence>
<dbReference type="Pfam" id="PF01614">
    <property type="entry name" value="IclR_C"/>
    <property type="match status" value="1"/>
</dbReference>
<keyword evidence="2" id="KW-0238">DNA-binding</keyword>
<dbReference type="Proteomes" id="UP000245396">
    <property type="component" value="Unassembled WGS sequence"/>
</dbReference>
<dbReference type="GO" id="GO:0046278">
    <property type="term" value="P:3,4-dihydroxybenzoate metabolic process"/>
    <property type="evidence" value="ECO:0007669"/>
    <property type="project" value="InterPro"/>
</dbReference>
<sequence>MSDEAASRDHVNSLERGLGVMEILAAHPGGLTLTETAEKAGLTRAGARRFLLTLVATGYATQTGRLFALSPRLLSVARTWLQGTSLWGFAEPFMRHTAAALQESCSATILSGDDVVYVARVAGPRIVNLELHVGSHLPAYCTAMGRVLLSGLEPGEVDAFLARNALLPKTDKTLTDPKRIAEAVATVQRDGYALVDEELEIGLRSIAVPLRDRSGAIVAAINVSTQSARHSVAEMERDFLPLLTQTAARIEDFFVQ</sequence>
<dbReference type="EMBL" id="QGGG01000001">
    <property type="protein sequence ID" value="PWJ86497.1"/>
    <property type="molecule type" value="Genomic_DNA"/>
</dbReference>
<dbReference type="RefSeq" id="WP_109611457.1">
    <property type="nucleotide sequence ID" value="NZ_QGGG01000001.1"/>
</dbReference>
<evidence type="ECO:0000259" key="5">
    <source>
        <dbReference type="PROSITE" id="PS51078"/>
    </source>
</evidence>
<dbReference type="GO" id="GO:0045893">
    <property type="term" value="P:positive regulation of DNA-templated transcription"/>
    <property type="evidence" value="ECO:0007669"/>
    <property type="project" value="InterPro"/>
</dbReference>
<evidence type="ECO:0000259" key="4">
    <source>
        <dbReference type="PROSITE" id="PS51077"/>
    </source>
</evidence>
<evidence type="ECO:0000313" key="6">
    <source>
        <dbReference type="EMBL" id="PWJ86497.1"/>
    </source>
</evidence>
<comment type="caution">
    <text evidence="6">The sequence shown here is derived from an EMBL/GenBank/DDBJ whole genome shotgun (WGS) entry which is preliminary data.</text>
</comment>
<dbReference type="PROSITE" id="PS51078">
    <property type="entry name" value="ICLR_ED"/>
    <property type="match status" value="1"/>
</dbReference>
<dbReference type="NCBIfam" id="TIGR02431">
    <property type="entry name" value="pcaR_pcaU"/>
    <property type="match status" value="1"/>
</dbReference>
<dbReference type="Gene3D" id="1.10.10.10">
    <property type="entry name" value="Winged helix-like DNA-binding domain superfamily/Winged helix DNA-binding domain"/>
    <property type="match status" value="1"/>
</dbReference>
<protein>
    <submittedName>
        <fullName evidence="6">IclR family transcriptional regulator</fullName>
    </submittedName>
</protein>
<proteinExistence type="predicted"/>
<dbReference type="GO" id="GO:0045892">
    <property type="term" value="P:negative regulation of DNA-templated transcription"/>
    <property type="evidence" value="ECO:0007669"/>
    <property type="project" value="TreeGrafter"/>
</dbReference>
<dbReference type="PANTHER" id="PTHR30136">
    <property type="entry name" value="HELIX-TURN-HELIX TRANSCRIPTIONAL REGULATOR, ICLR FAMILY"/>
    <property type="match status" value="1"/>
</dbReference>
<dbReference type="SUPFAM" id="SSF46785">
    <property type="entry name" value="Winged helix' DNA-binding domain"/>
    <property type="match status" value="1"/>
</dbReference>
<gene>
    <name evidence="6" type="ORF">C7441_101378</name>
</gene>
<dbReference type="Gene3D" id="3.30.450.40">
    <property type="match status" value="1"/>
</dbReference>
<evidence type="ECO:0000256" key="2">
    <source>
        <dbReference type="ARBA" id="ARBA00023125"/>
    </source>
</evidence>
<feature type="domain" description="IclR-ED" evidence="5">
    <location>
        <begin position="72"/>
        <end position="256"/>
    </location>
</feature>
<dbReference type="PANTHER" id="PTHR30136:SF34">
    <property type="entry name" value="TRANSCRIPTIONAL REGULATOR"/>
    <property type="match status" value="1"/>
</dbReference>
<dbReference type="PROSITE" id="PS51077">
    <property type="entry name" value="HTH_ICLR"/>
    <property type="match status" value="1"/>
</dbReference>
<dbReference type="InterPro" id="IPR050707">
    <property type="entry name" value="HTH_MetabolicPath_Reg"/>
</dbReference>
<dbReference type="InterPro" id="IPR036390">
    <property type="entry name" value="WH_DNA-bd_sf"/>
</dbReference>
<keyword evidence="3" id="KW-0804">Transcription</keyword>
<dbReference type="SUPFAM" id="SSF55781">
    <property type="entry name" value="GAF domain-like"/>
    <property type="match status" value="1"/>
</dbReference>
<dbReference type="InterPro" id="IPR014757">
    <property type="entry name" value="Tscrpt_reg_IclR_C"/>
</dbReference>
<organism evidence="6 7">
    <name type="scientific">Pseudaminobacter salicylatoxidans</name>
    <dbReference type="NCBI Taxonomy" id="93369"/>
    <lineage>
        <taxon>Bacteria</taxon>
        <taxon>Pseudomonadati</taxon>
        <taxon>Pseudomonadota</taxon>
        <taxon>Alphaproteobacteria</taxon>
        <taxon>Hyphomicrobiales</taxon>
        <taxon>Phyllobacteriaceae</taxon>
        <taxon>Pseudaminobacter</taxon>
    </lineage>
</organism>
<dbReference type="InterPro" id="IPR029016">
    <property type="entry name" value="GAF-like_dom_sf"/>
</dbReference>
<keyword evidence="7" id="KW-1185">Reference proteome</keyword>
<evidence type="ECO:0000256" key="3">
    <source>
        <dbReference type="ARBA" id="ARBA00023163"/>
    </source>
</evidence>
<dbReference type="GO" id="GO:0003700">
    <property type="term" value="F:DNA-binding transcription factor activity"/>
    <property type="evidence" value="ECO:0007669"/>
    <property type="project" value="TreeGrafter"/>
</dbReference>
<dbReference type="STRING" id="1192868.GCA_000304395_02974"/>
<dbReference type="GO" id="GO:0003677">
    <property type="term" value="F:DNA binding"/>
    <property type="evidence" value="ECO:0007669"/>
    <property type="project" value="UniProtKB-KW"/>
</dbReference>
<dbReference type="InterPro" id="IPR012794">
    <property type="entry name" value="PcaR_PcaU"/>
</dbReference>
<name>A0A316CEF9_PSESE</name>
<dbReference type="AlphaFoldDB" id="A0A316CEF9"/>
<accession>A0A316CEF9</accession>
<keyword evidence="1" id="KW-0805">Transcription regulation</keyword>
<dbReference type="SMART" id="SM00346">
    <property type="entry name" value="HTH_ICLR"/>
    <property type="match status" value="1"/>
</dbReference>
<dbReference type="InterPro" id="IPR005471">
    <property type="entry name" value="Tscrpt_reg_IclR_N"/>
</dbReference>
<reference evidence="6 7" key="1">
    <citation type="submission" date="2018-05" db="EMBL/GenBank/DDBJ databases">
        <title>Genomic Encyclopedia of Type Strains, Phase IV (KMG-IV): sequencing the most valuable type-strain genomes for metagenomic binning, comparative biology and taxonomic classification.</title>
        <authorList>
            <person name="Goeker M."/>
        </authorList>
    </citation>
    <scope>NUCLEOTIDE SEQUENCE [LARGE SCALE GENOMIC DNA]</scope>
    <source>
        <strain evidence="6 7">DSM 6986</strain>
    </source>
</reference>
<evidence type="ECO:0000313" key="7">
    <source>
        <dbReference type="Proteomes" id="UP000245396"/>
    </source>
</evidence>
<dbReference type="OrthoDB" id="9807558at2"/>
<feature type="domain" description="HTH iclR-type" evidence="4">
    <location>
        <begin position="11"/>
        <end position="71"/>
    </location>
</feature>
<dbReference type="Pfam" id="PF09339">
    <property type="entry name" value="HTH_IclR"/>
    <property type="match status" value="1"/>
</dbReference>